<feature type="compositionally biased region" description="Polar residues" evidence="1">
    <location>
        <begin position="260"/>
        <end position="285"/>
    </location>
</feature>
<evidence type="ECO:0000259" key="3">
    <source>
        <dbReference type="PROSITE" id="PS50060"/>
    </source>
</evidence>
<feature type="region of interest" description="Disordered" evidence="1">
    <location>
        <begin position="222"/>
        <end position="242"/>
    </location>
</feature>
<gene>
    <name evidence="4" type="ORF">C0Q70_05119</name>
</gene>
<dbReference type="InterPro" id="IPR013320">
    <property type="entry name" value="ConA-like_dom_sf"/>
</dbReference>
<feature type="region of interest" description="Disordered" evidence="1">
    <location>
        <begin position="814"/>
        <end position="845"/>
    </location>
</feature>
<dbReference type="InterPro" id="IPR000998">
    <property type="entry name" value="MAM_dom"/>
</dbReference>
<dbReference type="GO" id="GO:0016020">
    <property type="term" value="C:membrane"/>
    <property type="evidence" value="ECO:0007669"/>
    <property type="project" value="InterPro"/>
</dbReference>
<evidence type="ECO:0000256" key="1">
    <source>
        <dbReference type="SAM" id="MobiDB-lite"/>
    </source>
</evidence>
<name>A0A2T7PKC1_POMCA</name>
<feature type="region of interest" description="Disordered" evidence="1">
    <location>
        <begin position="24"/>
        <end position="44"/>
    </location>
</feature>
<feature type="region of interest" description="Disordered" evidence="1">
    <location>
        <begin position="1704"/>
        <end position="1734"/>
    </location>
</feature>
<comment type="caution">
    <text evidence="4">The sequence shown here is derived from an EMBL/GenBank/DDBJ whole genome shotgun (WGS) entry which is preliminary data.</text>
</comment>
<dbReference type="SMART" id="SM00137">
    <property type="entry name" value="MAM"/>
    <property type="match status" value="1"/>
</dbReference>
<feature type="compositionally biased region" description="Basic and acidic residues" evidence="1">
    <location>
        <begin position="1829"/>
        <end position="1849"/>
    </location>
</feature>
<feature type="domain" description="MAM" evidence="3">
    <location>
        <begin position="1094"/>
        <end position="1254"/>
    </location>
</feature>
<dbReference type="PROSITE" id="PS50060">
    <property type="entry name" value="MAM_2"/>
    <property type="match status" value="2"/>
</dbReference>
<keyword evidence="2" id="KW-0472">Membrane</keyword>
<reference evidence="4 5" key="1">
    <citation type="submission" date="2018-04" db="EMBL/GenBank/DDBJ databases">
        <title>The genome of golden apple snail Pomacea canaliculata provides insight into stress tolerance and invasive adaptation.</title>
        <authorList>
            <person name="Liu C."/>
            <person name="Liu B."/>
            <person name="Ren Y."/>
            <person name="Zhang Y."/>
            <person name="Wang H."/>
            <person name="Li S."/>
            <person name="Jiang F."/>
            <person name="Yin L."/>
            <person name="Zhang G."/>
            <person name="Qian W."/>
            <person name="Fan W."/>
        </authorList>
    </citation>
    <scope>NUCLEOTIDE SEQUENCE [LARGE SCALE GENOMIC DNA]</scope>
    <source>
        <strain evidence="4">SZHN2017</strain>
        <tissue evidence="4">Muscle</tissue>
    </source>
</reference>
<dbReference type="SUPFAM" id="SSF49899">
    <property type="entry name" value="Concanavalin A-like lectins/glucanases"/>
    <property type="match status" value="3"/>
</dbReference>
<dbReference type="Proteomes" id="UP000245119">
    <property type="component" value="Linkage Group LG3"/>
</dbReference>
<feature type="transmembrane region" description="Helical" evidence="2">
    <location>
        <begin position="1778"/>
        <end position="1801"/>
    </location>
</feature>
<evidence type="ECO:0000313" key="4">
    <source>
        <dbReference type="EMBL" id="PVD33858.1"/>
    </source>
</evidence>
<dbReference type="EMBL" id="PZQS01000003">
    <property type="protein sequence ID" value="PVD33858.1"/>
    <property type="molecule type" value="Genomic_DNA"/>
</dbReference>
<organism evidence="4 5">
    <name type="scientific">Pomacea canaliculata</name>
    <name type="common">Golden apple snail</name>
    <dbReference type="NCBI Taxonomy" id="400727"/>
    <lineage>
        <taxon>Eukaryota</taxon>
        <taxon>Metazoa</taxon>
        <taxon>Spiralia</taxon>
        <taxon>Lophotrochozoa</taxon>
        <taxon>Mollusca</taxon>
        <taxon>Gastropoda</taxon>
        <taxon>Caenogastropoda</taxon>
        <taxon>Architaenioglossa</taxon>
        <taxon>Ampullarioidea</taxon>
        <taxon>Ampullariidae</taxon>
        <taxon>Pomacea</taxon>
    </lineage>
</organism>
<evidence type="ECO:0000313" key="5">
    <source>
        <dbReference type="Proteomes" id="UP000245119"/>
    </source>
</evidence>
<feature type="region of interest" description="Disordered" evidence="1">
    <location>
        <begin position="1809"/>
        <end position="1890"/>
    </location>
</feature>
<feature type="region of interest" description="Disordered" evidence="1">
    <location>
        <begin position="254"/>
        <end position="288"/>
    </location>
</feature>
<keyword evidence="2" id="KW-0812">Transmembrane</keyword>
<protein>
    <recommendedName>
        <fullName evidence="3">MAM domain-containing protein</fullName>
    </recommendedName>
</protein>
<sequence length="2024" mass="223556">MFGTAHSEFASWEVVVVHNSSVSERRNSGWGNRGGEVDSSKPLQPTRMALGQQVVAGCLRLTLRRSETGDESDWEAASCPFNSSFCSYTQLPPSWDANNWTISNGHATVQSGLENFGATSIIQSPRLTSDLPACLVYLYTQSMPSQLTVRVTDGVGGYCVLIKESNLQVDEFIEQKIDLPQANGRKMKGWGGGKNSEELPEVENSVEQLGLECSDTRDVHPLEDKQAADPPGLEPAINNPPHSHFMVTDTGQRWADKSSTDVTSTDELVANEQPTDTTGNVSPNGHDQDQIVDIDETLDFDYDTNDDPYDFEYMNTAPFSGNIQTTRELNVKLQRFMASGQVKLGVAARSTEDPTEDSKVGWVTDDTPTDCWRSASTRPLCSTSDMYTVIAVGKGEVLKFQLLAIKAVLDVAERTRPSPPKVSDHRRKCSRTRTCSEDKPLKVQRITVHNCKGVIGNIRQHLYKMVLCDTVAWRRWLYLEFFIVNITGALSQRLCTNAPGFIEDRSYFQGNDTKPYPMQYGDCSFAESLCNYTQFCTDDDSDNWRQIGDHAECPGKNGLLDSFSILVSPLLEISHVTCLTFEYTQETPGQLSVYLATSTSLILLLREERSDKRSFVNFTTELPNIVGKLVFRARSADTNYKVQLRGVKLKYGSCTEPGSTQTMPGTISSVLELETSKPEATTTFLSSTWPRSEDYTTAATISQSNNDQKTPVIVGAVVAVVIVIACIVALVIIVIRKRRKKHQGGKSTSDDTRVAGIVNDLHNDSDDPLSGTTLVDIKDTQVFSKPDVDPCDVADDGLPGSTLSAVIDDYGHIPSHEDKAGSCSSSQHSHKQSKEPSEIYSQVHKKKTETVDVYSQIHKKIKETGNKSLEQSIEARGFISPLHTPKIFELPDPQRPLGMANTEDEQEYNALNFEQHRQVGKNSPSREDSRQTYDHIQGDVGNDCPKVEHNRQAANMMVDTDYADLSQKLPSNWQLSAYSRDHAECPGKTGRYESFSVLVSPLLDISHVTCLTFEYTQEPPGQLSVYLATTTSLFIIMPEEVRQKQGFVNFTTVLSSTTGKLMFRARTPDVNHSVQLRAVKLQQGSCTGSGFVLTTCLFERDYLPSSCGWSMNNWNITAQLSAPESTESISDAASIGYFAYVIHPIRKGTLTTIMAQPTGNQTGCLEFSYILCGPDSRLLVSIETLDGNRRVLWSGPPNTSTDCLKTWKLAQVPVSSTAAFAIIFENVPAYSTSIVITVDSVRYMLQPSPLDCQLEPQHAQPRDNDITSSPSSLTQGLSRSISSVSVSLVYNQETASTLFQSTIGHTSIDRVSTDYNTQSRQSIDSKKKHMEESYSTEITVHLQNLCAIKCVSGKPTLTCHQEVKSRTFLPCPRLLLKTVGNPQPQLSVAKMAICDDVTWRRWLYLEYLIVCVTGVLSQSLITNNKIDHAECPGNDGLYKSFSVLVSPLLDISHVTCLTFEYTQEPPGTLSVYLATTTSLFIIMPEELAQKQSFVKFTAVLSGTVGKLMFRARSPNVNYTVQLRAVKLQQGSCTESGFVLPTCSFERNDSLSSCGWSLNNWNITALLSAPESSESIYGASGTGYFAYVMYPTRKGTLTTSLLQRTESQTGCLEFSYVLCGPDSRLLVSIETVDGNRRVLWSGPPNTSTDCLKTWQHAQVPVSSAAAFAIIFENVPANSTSFVIGVDYIKYTLQTSPFNCRLEPQHAQPRDDDVTFSPSSLTQGLPRGTSPVSLSAPYKSETSTFLQSTSSPSEFASKVSLSTQVLLQSQAEHNNQATPIIAGVVAAVVTVVACIVVLVIILIRKRRQKQTTGLRKSTNCDRSDDEVANNPHRDGGHPLDEMNMENKKDSEVSSQPEGDYSDIAEDGVPGSTRNRGYILSPGDTEESRSISWNSNKNIKDVYSQVNKQQKVPQEMYAHVHKMKKKTENIGSEQDNRECLNPSYSPETYELTGPQSSKAAATQDDEEYNDLNFEQNRQGNENCSPSEATGQMYSHLQGDVLYDCAKVEHNRLGGNMVVDSEYNHLVT</sequence>
<feature type="domain" description="MAM" evidence="3">
    <location>
        <begin position="1540"/>
        <end position="1700"/>
    </location>
</feature>
<keyword evidence="2" id="KW-1133">Transmembrane helix</keyword>
<dbReference type="Gene3D" id="2.60.120.200">
    <property type="match status" value="2"/>
</dbReference>
<feature type="transmembrane region" description="Helical" evidence="2">
    <location>
        <begin position="712"/>
        <end position="735"/>
    </location>
</feature>
<feature type="region of interest" description="Disordered" evidence="1">
    <location>
        <begin position="1924"/>
        <end position="1961"/>
    </location>
</feature>
<feature type="compositionally biased region" description="Polar residues" evidence="1">
    <location>
        <begin position="1266"/>
        <end position="1275"/>
    </location>
</feature>
<keyword evidence="5" id="KW-1185">Reference proteome</keyword>
<proteinExistence type="predicted"/>
<feature type="region of interest" description="Disordered" evidence="1">
    <location>
        <begin position="1252"/>
        <end position="1275"/>
    </location>
</feature>
<evidence type="ECO:0000256" key="2">
    <source>
        <dbReference type="SAM" id="Phobius"/>
    </source>
</evidence>
<accession>A0A2T7PKC1</accession>